<dbReference type="Gene3D" id="3.90.1200.10">
    <property type="match status" value="1"/>
</dbReference>
<dbReference type="SMART" id="SM00587">
    <property type="entry name" value="CHK"/>
    <property type="match status" value="1"/>
</dbReference>
<evidence type="ECO:0000313" key="3">
    <source>
        <dbReference type="Proteomes" id="UP000050794"/>
    </source>
</evidence>
<dbReference type="SUPFAM" id="SSF56112">
    <property type="entry name" value="Protein kinase-like (PK-like)"/>
    <property type="match status" value="1"/>
</dbReference>
<reference evidence="2 3" key="2">
    <citation type="submission" date="2018-11" db="EMBL/GenBank/DDBJ databases">
        <authorList>
            <consortium name="Pathogen Informatics"/>
        </authorList>
    </citation>
    <scope>NUCLEOTIDE SEQUENCE [LARGE SCALE GENOMIC DNA]</scope>
</reference>
<evidence type="ECO:0000313" key="2">
    <source>
        <dbReference type="EMBL" id="VDM49816.1"/>
    </source>
</evidence>
<gene>
    <name evidence="2" type="ORF">TCNE_LOCUS18495</name>
</gene>
<accession>A0A183VCM5</accession>
<dbReference type="AlphaFoldDB" id="A0A183VCM5"/>
<proteinExistence type="predicted"/>
<evidence type="ECO:0000313" key="4">
    <source>
        <dbReference type="WBParaSite" id="TCNE_0001849901-mRNA-1"/>
    </source>
</evidence>
<dbReference type="EMBL" id="UYWY01025591">
    <property type="protein sequence ID" value="VDM49816.1"/>
    <property type="molecule type" value="Genomic_DNA"/>
</dbReference>
<dbReference type="InterPro" id="IPR012877">
    <property type="entry name" value="Dhs-27"/>
</dbReference>
<dbReference type="InterPro" id="IPR011009">
    <property type="entry name" value="Kinase-like_dom_sf"/>
</dbReference>
<dbReference type="Proteomes" id="UP000050794">
    <property type="component" value="Unassembled WGS sequence"/>
</dbReference>
<name>A0A183VCM5_TOXCA</name>
<reference evidence="4" key="1">
    <citation type="submission" date="2016-06" db="UniProtKB">
        <authorList>
            <consortium name="WormBaseParasite"/>
        </authorList>
    </citation>
    <scope>IDENTIFICATION</scope>
</reference>
<keyword evidence="3" id="KW-1185">Reference proteome</keyword>
<sequence length="256" mass="28933">MGYMSEILRIYPDWEGEHLPESFVVKIPTFSMGAEKALDAPTDNNKSGTSETATLVKIFHRTESKVYELFQQLDSSPVPVPRVYFNRNGNGLTNDDFSVLVMEDLAGYSMVDIVESFNDKQMYALVDAIVDLHVYSFTKTGWESLGFTAEEIDEVGSIATVMVTLADRLKQRSPYHFGKLDLLMELLGEGDWQKRYLTSCRNGEVLCALTHGDLWTANVMWENNSLKAIIDWQLAHRGSITEDIMVGLITDHLHKP</sequence>
<feature type="domain" description="CHK kinase-like" evidence="1">
    <location>
        <begin position="100"/>
        <end position="255"/>
    </location>
</feature>
<evidence type="ECO:0000259" key="1">
    <source>
        <dbReference type="SMART" id="SM00587"/>
    </source>
</evidence>
<dbReference type="PANTHER" id="PTHR23020">
    <property type="entry name" value="UNCHARACTERIZED NUCLEAR HORMONE RECEPTOR-RELATED"/>
    <property type="match status" value="1"/>
</dbReference>
<dbReference type="InterPro" id="IPR015897">
    <property type="entry name" value="CHK_kinase-like"/>
</dbReference>
<dbReference type="PANTHER" id="PTHR23020:SF20">
    <property type="entry name" value="CHK KINASE-LIKE DOMAIN-CONTAINING PROTEIN"/>
    <property type="match status" value="1"/>
</dbReference>
<organism evidence="3 4">
    <name type="scientific">Toxocara canis</name>
    <name type="common">Canine roundworm</name>
    <dbReference type="NCBI Taxonomy" id="6265"/>
    <lineage>
        <taxon>Eukaryota</taxon>
        <taxon>Metazoa</taxon>
        <taxon>Ecdysozoa</taxon>
        <taxon>Nematoda</taxon>
        <taxon>Chromadorea</taxon>
        <taxon>Rhabditida</taxon>
        <taxon>Spirurina</taxon>
        <taxon>Ascaridomorpha</taxon>
        <taxon>Ascaridoidea</taxon>
        <taxon>Toxocaridae</taxon>
        <taxon>Toxocara</taxon>
    </lineage>
</organism>
<dbReference type="InterPro" id="IPR052961">
    <property type="entry name" value="Oxido-Kinase-like_Enzymes"/>
</dbReference>
<protein>
    <submittedName>
        <fullName evidence="4">CHK domain-containing protein</fullName>
    </submittedName>
</protein>
<dbReference type="Pfam" id="PF07914">
    <property type="entry name" value="DUF1679"/>
    <property type="match status" value="1"/>
</dbReference>
<dbReference type="WBParaSite" id="TCNE_0001849901-mRNA-1">
    <property type="protein sequence ID" value="TCNE_0001849901-mRNA-1"/>
    <property type="gene ID" value="TCNE_0001849901"/>
</dbReference>